<protein>
    <submittedName>
        <fullName evidence="2">Uncharacterized protein</fullName>
    </submittedName>
</protein>
<evidence type="ECO:0000313" key="2">
    <source>
        <dbReference type="EMBL" id="CAD9350524.1"/>
    </source>
</evidence>
<dbReference type="EMBL" id="HBGN01033280">
    <property type="protein sequence ID" value="CAD9350524.1"/>
    <property type="molecule type" value="Transcribed_RNA"/>
</dbReference>
<organism evidence="2">
    <name type="scientific">Ditylum brightwellii</name>
    <dbReference type="NCBI Taxonomy" id="49249"/>
    <lineage>
        <taxon>Eukaryota</taxon>
        <taxon>Sar</taxon>
        <taxon>Stramenopiles</taxon>
        <taxon>Ochrophyta</taxon>
        <taxon>Bacillariophyta</taxon>
        <taxon>Mediophyceae</taxon>
        <taxon>Lithodesmiophycidae</taxon>
        <taxon>Lithodesmiales</taxon>
        <taxon>Lithodesmiaceae</taxon>
        <taxon>Ditylum</taxon>
    </lineage>
</organism>
<reference evidence="2" key="1">
    <citation type="submission" date="2021-01" db="EMBL/GenBank/DDBJ databases">
        <authorList>
            <person name="Corre E."/>
            <person name="Pelletier E."/>
            <person name="Niang G."/>
            <person name="Scheremetjew M."/>
            <person name="Finn R."/>
            <person name="Kale V."/>
            <person name="Holt S."/>
            <person name="Cochrane G."/>
            <person name="Meng A."/>
            <person name="Brown T."/>
            <person name="Cohen L."/>
        </authorList>
    </citation>
    <scope>NUCLEOTIDE SEQUENCE</scope>
    <source>
        <strain evidence="2">Pop2</strain>
    </source>
</reference>
<feature type="region of interest" description="Disordered" evidence="1">
    <location>
        <begin position="90"/>
        <end position="119"/>
    </location>
</feature>
<accession>A0A7S1ZW90</accession>
<name>A0A7S1ZW90_9STRA</name>
<sequence length="119" mass="13694">MCSSANYRTHARKRSEQFNCNVLCATTVGLSHPTFVLHHLKERNEKNVSLLQFQYSTSLGLEATLVSHTTVVYWFHYIVSEYIEKRIKHEISSSSPPNHHPPPTPHSKHHSTSMGQRRT</sequence>
<evidence type="ECO:0000256" key="1">
    <source>
        <dbReference type="SAM" id="MobiDB-lite"/>
    </source>
</evidence>
<feature type="compositionally biased region" description="Basic residues" evidence="1">
    <location>
        <begin position="106"/>
        <end position="119"/>
    </location>
</feature>
<dbReference type="AlphaFoldDB" id="A0A7S1ZW90"/>
<proteinExistence type="predicted"/>
<gene>
    <name evidence="2" type="ORF">DBRI1063_LOCUS21499</name>
</gene>